<dbReference type="OrthoDB" id="8907274at2759"/>
<dbReference type="GeneID" id="54480167"/>
<accession>A0A6A6VYD5</accession>
<gene>
    <name evidence="9" type="ORF">EJ05DRAFT_126559</name>
</gene>
<dbReference type="Proteomes" id="UP000799437">
    <property type="component" value="Unassembled WGS sequence"/>
</dbReference>
<dbReference type="Gene3D" id="1.20.144.10">
    <property type="entry name" value="Phosphatidic acid phosphatase type 2/haloperoxidase"/>
    <property type="match status" value="1"/>
</dbReference>
<feature type="transmembrane region" description="Helical" evidence="7">
    <location>
        <begin position="199"/>
        <end position="217"/>
    </location>
</feature>
<reference evidence="9" key="1">
    <citation type="journal article" date="2020" name="Stud. Mycol.">
        <title>101 Dothideomycetes genomes: a test case for predicting lifestyles and emergence of pathogens.</title>
        <authorList>
            <person name="Haridas S."/>
            <person name="Albert R."/>
            <person name="Binder M."/>
            <person name="Bloem J."/>
            <person name="Labutti K."/>
            <person name="Salamov A."/>
            <person name="Andreopoulos B."/>
            <person name="Baker S."/>
            <person name="Barry K."/>
            <person name="Bills G."/>
            <person name="Bluhm B."/>
            <person name="Cannon C."/>
            <person name="Castanera R."/>
            <person name="Culley D."/>
            <person name="Daum C."/>
            <person name="Ezra D."/>
            <person name="Gonzalez J."/>
            <person name="Henrissat B."/>
            <person name="Kuo A."/>
            <person name="Liang C."/>
            <person name="Lipzen A."/>
            <person name="Lutzoni F."/>
            <person name="Magnuson J."/>
            <person name="Mondo S."/>
            <person name="Nolan M."/>
            <person name="Ohm R."/>
            <person name="Pangilinan J."/>
            <person name="Park H.-J."/>
            <person name="Ramirez L."/>
            <person name="Alfaro M."/>
            <person name="Sun H."/>
            <person name="Tritt A."/>
            <person name="Yoshinaga Y."/>
            <person name="Zwiers L.-H."/>
            <person name="Turgeon B."/>
            <person name="Goodwin S."/>
            <person name="Spatafora J."/>
            <person name="Crous P."/>
            <person name="Grigoriev I."/>
        </authorList>
    </citation>
    <scope>NUCLEOTIDE SEQUENCE</scope>
    <source>
        <strain evidence="9">CBS 121739</strain>
    </source>
</reference>
<keyword evidence="3 7" id="KW-0812">Transmembrane</keyword>
<proteinExistence type="inferred from homology"/>
<evidence type="ECO:0000313" key="10">
    <source>
        <dbReference type="Proteomes" id="UP000799437"/>
    </source>
</evidence>
<keyword evidence="4 7" id="KW-1133">Transmembrane helix</keyword>
<dbReference type="GO" id="GO:0008195">
    <property type="term" value="F:phosphatidate phosphatase activity"/>
    <property type="evidence" value="ECO:0007669"/>
    <property type="project" value="TreeGrafter"/>
</dbReference>
<comment type="similarity">
    <text evidence="2">Belongs to the PA-phosphatase related phosphoesterase family.</text>
</comment>
<name>A0A6A6VYD5_9PEZI</name>
<dbReference type="PANTHER" id="PTHR10165">
    <property type="entry name" value="LIPID PHOSPHATE PHOSPHATASE"/>
    <property type="match status" value="1"/>
</dbReference>
<feature type="compositionally biased region" description="Polar residues" evidence="6">
    <location>
        <begin position="434"/>
        <end position="450"/>
    </location>
</feature>
<feature type="transmembrane region" description="Helical" evidence="7">
    <location>
        <begin position="229"/>
        <end position="250"/>
    </location>
</feature>
<feature type="transmembrane region" description="Helical" evidence="7">
    <location>
        <begin position="21"/>
        <end position="42"/>
    </location>
</feature>
<evidence type="ECO:0000256" key="2">
    <source>
        <dbReference type="ARBA" id="ARBA00008816"/>
    </source>
</evidence>
<organism evidence="9 10">
    <name type="scientific">Pseudovirgaria hyperparasitica</name>
    <dbReference type="NCBI Taxonomy" id="470096"/>
    <lineage>
        <taxon>Eukaryota</taxon>
        <taxon>Fungi</taxon>
        <taxon>Dikarya</taxon>
        <taxon>Ascomycota</taxon>
        <taxon>Pezizomycotina</taxon>
        <taxon>Dothideomycetes</taxon>
        <taxon>Dothideomycetes incertae sedis</taxon>
        <taxon>Acrospermales</taxon>
        <taxon>Acrospermaceae</taxon>
        <taxon>Pseudovirgaria</taxon>
    </lineage>
</organism>
<sequence length="494" mass="55352">MDRFAGNQKLPFSKKRLPKRVIFSYVLDYLIIIVLIGAFYAIDKIEPYHQQFSLKNYTLHYTYAVKERVPVPLLIVLVVGFPAAVIAVYTLVIDGLFSHAIPTAPKSGMRRMLTGRYRFKDRLWEFNCGLLGLALAVGAAFTITGALKNAIGKPRPDLIDRCKPLVTEDPGPLLLSNYTICTQEDQYIFRDGFKSFPSGHSSSAFAGLFYLSIYLAAKMHVLDSKGEVWKTFIVMVPTLAAALIAGSRIMDARHHPFDVITGSLLGMLTAWGSYRQYFPPVSETWRKGRAYPIRSWGKDPLAPEQRLVHEDSIPLQPIVKVRDEERRGSGSSTGVAEHQGNVFREQISASQRQRAVNNQSPYNPPAPPGYGVPRREETQSSTYSQQVPPGRNPFLQAPPRHDNYDESSSEDEYDDLSRQYTLSNPQRGAISPYEPNNNLEDTSYPSQTIPPVQATIHTPPGVHRSDGERSSSVPRRPIGEPERQRGVQLTESYA</sequence>
<dbReference type="GO" id="GO:0046839">
    <property type="term" value="P:phospholipid dephosphorylation"/>
    <property type="evidence" value="ECO:0007669"/>
    <property type="project" value="TreeGrafter"/>
</dbReference>
<feature type="compositionally biased region" description="Acidic residues" evidence="6">
    <location>
        <begin position="405"/>
        <end position="414"/>
    </location>
</feature>
<dbReference type="EMBL" id="ML996578">
    <property type="protein sequence ID" value="KAF2755215.1"/>
    <property type="molecule type" value="Genomic_DNA"/>
</dbReference>
<feature type="transmembrane region" description="Helical" evidence="7">
    <location>
        <begin position="73"/>
        <end position="102"/>
    </location>
</feature>
<comment type="subcellular location">
    <subcellularLocation>
        <location evidence="1">Membrane</location>
        <topology evidence="1">Multi-pass membrane protein</topology>
    </subcellularLocation>
</comment>
<dbReference type="AlphaFoldDB" id="A0A6A6VYD5"/>
<evidence type="ECO:0000256" key="3">
    <source>
        <dbReference type="ARBA" id="ARBA00022692"/>
    </source>
</evidence>
<dbReference type="PANTHER" id="PTHR10165:SF158">
    <property type="entry name" value="PAP2 DOMAIN PROTEIN (AFU_ORTHOLOGUE AFUA_4G08970)"/>
    <property type="match status" value="1"/>
</dbReference>
<dbReference type="GO" id="GO:0016020">
    <property type="term" value="C:membrane"/>
    <property type="evidence" value="ECO:0007669"/>
    <property type="project" value="UniProtKB-SubCell"/>
</dbReference>
<evidence type="ECO:0000256" key="4">
    <source>
        <dbReference type="ARBA" id="ARBA00022989"/>
    </source>
</evidence>
<dbReference type="SUPFAM" id="SSF48317">
    <property type="entry name" value="Acid phosphatase/Vanadium-dependent haloperoxidase"/>
    <property type="match status" value="1"/>
</dbReference>
<dbReference type="RefSeq" id="XP_033597666.1">
    <property type="nucleotide sequence ID" value="XM_033739113.1"/>
</dbReference>
<evidence type="ECO:0000256" key="5">
    <source>
        <dbReference type="ARBA" id="ARBA00023136"/>
    </source>
</evidence>
<dbReference type="InterPro" id="IPR043216">
    <property type="entry name" value="PAP-like"/>
</dbReference>
<dbReference type="SMART" id="SM00014">
    <property type="entry name" value="acidPPc"/>
    <property type="match status" value="1"/>
</dbReference>
<evidence type="ECO:0000313" key="9">
    <source>
        <dbReference type="EMBL" id="KAF2755215.1"/>
    </source>
</evidence>
<evidence type="ECO:0000256" key="7">
    <source>
        <dbReference type="SAM" id="Phobius"/>
    </source>
</evidence>
<feature type="domain" description="Phosphatidic acid phosphatase type 2/haloperoxidase" evidence="8">
    <location>
        <begin position="128"/>
        <end position="274"/>
    </location>
</feature>
<feature type="transmembrane region" description="Helical" evidence="7">
    <location>
        <begin position="123"/>
        <end position="147"/>
    </location>
</feature>
<feature type="region of interest" description="Disordered" evidence="6">
    <location>
        <begin position="318"/>
        <end position="494"/>
    </location>
</feature>
<dbReference type="InterPro" id="IPR000326">
    <property type="entry name" value="PAP2/HPO"/>
</dbReference>
<evidence type="ECO:0000256" key="1">
    <source>
        <dbReference type="ARBA" id="ARBA00004141"/>
    </source>
</evidence>
<dbReference type="CDD" id="cd03390">
    <property type="entry name" value="PAP2_containing_1_like"/>
    <property type="match status" value="1"/>
</dbReference>
<dbReference type="InterPro" id="IPR036938">
    <property type="entry name" value="PAP2/HPO_sf"/>
</dbReference>
<keyword evidence="10" id="KW-1185">Reference proteome</keyword>
<evidence type="ECO:0000256" key="6">
    <source>
        <dbReference type="SAM" id="MobiDB-lite"/>
    </source>
</evidence>
<evidence type="ECO:0000259" key="8">
    <source>
        <dbReference type="SMART" id="SM00014"/>
    </source>
</evidence>
<keyword evidence="5 7" id="KW-0472">Membrane</keyword>
<dbReference type="Pfam" id="PF01569">
    <property type="entry name" value="PAP2"/>
    <property type="match status" value="1"/>
</dbReference>
<feature type="compositionally biased region" description="Polar residues" evidence="6">
    <location>
        <begin position="347"/>
        <end position="361"/>
    </location>
</feature>
<protein>
    <submittedName>
        <fullName evidence="9">PAP2-domain-containing protein</fullName>
    </submittedName>
</protein>
<dbReference type="GO" id="GO:0006644">
    <property type="term" value="P:phospholipid metabolic process"/>
    <property type="evidence" value="ECO:0007669"/>
    <property type="project" value="InterPro"/>
</dbReference>